<evidence type="ECO:0000313" key="1">
    <source>
        <dbReference type="EMBL" id="SQI38001.1"/>
    </source>
</evidence>
<dbReference type="KEGG" id="rcr:NCTC10994_03845"/>
<organism evidence="1 2">
    <name type="scientific">Rhodococcus coprophilus</name>
    <dbReference type="NCBI Taxonomy" id="38310"/>
    <lineage>
        <taxon>Bacteria</taxon>
        <taxon>Bacillati</taxon>
        <taxon>Actinomycetota</taxon>
        <taxon>Actinomycetes</taxon>
        <taxon>Mycobacteriales</taxon>
        <taxon>Nocardiaceae</taxon>
        <taxon>Rhodococcus</taxon>
    </lineage>
</organism>
<reference evidence="1 2" key="1">
    <citation type="submission" date="2018-06" db="EMBL/GenBank/DDBJ databases">
        <authorList>
            <consortium name="Pathogen Informatics"/>
            <person name="Doyle S."/>
        </authorList>
    </citation>
    <scope>NUCLEOTIDE SEQUENCE [LARGE SCALE GENOMIC DNA]</scope>
    <source>
        <strain evidence="1 2">NCTC10994</strain>
    </source>
</reference>
<protein>
    <recommendedName>
        <fullName evidence="3">YbaB/EbfC DNA-binding family protein</fullName>
    </recommendedName>
</protein>
<dbReference type="Gene3D" id="3.30.1310.10">
    <property type="entry name" value="Nucleoid-associated protein YbaB-like domain"/>
    <property type="match status" value="1"/>
</dbReference>
<sequence length="99" mass="10439">MSEQQVSAIVDSVRGRLDALETTLEGLHGIRAAAHSPDGRIVARVDGTGALANLRLEEAACRMDARELAASILTTARAAAEAAAMQRVALMDDLRSALR</sequence>
<evidence type="ECO:0008006" key="3">
    <source>
        <dbReference type="Google" id="ProtNLM"/>
    </source>
</evidence>
<proteinExistence type="predicted"/>
<keyword evidence="2" id="KW-1185">Reference proteome</keyword>
<dbReference type="RefSeq" id="WP_072699509.1">
    <property type="nucleotide sequence ID" value="NZ_JAFBBL010000001.1"/>
</dbReference>
<dbReference type="EMBL" id="LS483468">
    <property type="protein sequence ID" value="SQI38001.1"/>
    <property type="molecule type" value="Genomic_DNA"/>
</dbReference>
<dbReference type="STRING" id="1219011.GCA_001895045_01563"/>
<accession>A0A2X4UH07</accession>
<dbReference type="InterPro" id="IPR036894">
    <property type="entry name" value="YbaB-like_sf"/>
</dbReference>
<dbReference type="AlphaFoldDB" id="A0A2X4UH07"/>
<name>A0A2X4UH07_9NOCA</name>
<evidence type="ECO:0000313" key="2">
    <source>
        <dbReference type="Proteomes" id="UP000249091"/>
    </source>
</evidence>
<dbReference type="Proteomes" id="UP000249091">
    <property type="component" value="Chromosome 1"/>
</dbReference>
<gene>
    <name evidence="1" type="ORF">NCTC10994_03845</name>
</gene>